<dbReference type="EMBL" id="CAMKVN010000426">
    <property type="protein sequence ID" value="CAI2167810.1"/>
    <property type="molecule type" value="Genomic_DNA"/>
</dbReference>
<comment type="caution">
    <text evidence="1">The sequence shown here is derived from an EMBL/GenBank/DDBJ whole genome shotgun (WGS) entry which is preliminary data.</text>
</comment>
<evidence type="ECO:0000313" key="1">
    <source>
        <dbReference type="EMBL" id="CAI2167810.1"/>
    </source>
</evidence>
<feature type="non-terminal residue" evidence="1">
    <location>
        <position position="1"/>
    </location>
</feature>
<accession>A0A9W4SGM4</accession>
<gene>
    <name evidence="1" type="ORF">FWILDA_LOCUS3266</name>
</gene>
<protein>
    <submittedName>
        <fullName evidence="1">14242_t:CDS:1</fullName>
    </submittedName>
</protein>
<dbReference type="AlphaFoldDB" id="A0A9W4SGM4"/>
<reference evidence="1" key="1">
    <citation type="submission" date="2022-08" db="EMBL/GenBank/DDBJ databases">
        <authorList>
            <person name="Kallberg Y."/>
            <person name="Tangrot J."/>
            <person name="Rosling A."/>
        </authorList>
    </citation>
    <scope>NUCLEOTIDE SEQUENCE</scope>
    <source>
        <strain evidence="1">Wild A</strain>
    </source>
</reference>
<evidence type="ECO:0000313" key="2">
    <source>
        <dbReference type="Proteomes" id="UP001153678"/>
    </source>
</evidence>
<proteinExistence type="predicted"/>
<organism evidence="1 2">
    <name type="scientific">Funneliformis geosporum</name>
    <dbReference type="NCBI Taxonomy" id="1117311"/>
    <lineage>
        <taxon>Eukaryota</taxon>
        <taxon>Fungi</taxon>
        <taxon>Fungi incertae sedis</taxon>
        <taxon>Mucoromycota</taxon>
        <taxon>Glomeromycotina</taxon>
        <taxon>Glomeromycetes</taxon>
        <taxon>Glomerales</taxon>
        <taxon>Glomeraceae</taxon>
        <taxon>Funneliformis</taxon>
    </lineage>
</organism>
<sequence length="179" mass="20895">LHEELNESKINLQDKLSRELMIWNDVKNYLLAEYIAYYCNSLITMTTGIIGSKSNNKSIIVTCTLHKSSSAINLQQSYENNSVPLKLSRRLSAVRHYKNCNDALQTVVRNKSVNLHEEIPFRQILKRNFHYDESVEDGDENEEECSEDALYYEESQKIIENNGTNYIKSDKTDETEYWL</sequence>
<dbReference type="Proteomes" id="UP001153678">
    <property type="component" value="Unassembled WGS sequence"/>
</dbReference>
<name>A0A9W4SGM4_9GLOM</name>
<keyword evidence="2" id="KW-1185">Reference proteome</keyword>